<evidence type="ECO:0000256" key="7">
    <source>
        <dbReference type="ARBA" id="ARBA00022741"/>
    </source>
</evidence>
<evidence type="ECO:0000256" key="4">
    <source>
        <dbReference type="ARBA" id="ARBA00022490"/>
    </source>
</evidence>
<dbReference type="AlphaFoldDB" id="A0A7V4FDN8"/>
<dbReference type="Pfam" id="PF02367">
    <property type="entry name" value="TsaE"/>
    <property type="match status" value="1"/>
</dbReference>
<gene>
    <name evidence="11" type="primary">tsaE</name>
    <name evidence="11" type="ORF">ENU28_03375</name>
</gene>
<protein>
    <recommendedName>
        <fullName evidence="3">tRNA threonylcarbamoyladenosine biosynthesis protein TsaE</fullName>
    </recommendedName>
    <alternativeName>
        <fullName evidence="10">t(6)A37 threonylcarbamoyladenosine biosynthesis protein TsaE</fullName>
    </alternativeName>
</protein>
<evidence type="ECO:0000256" key="5">
    <source>
        <dbReference type="ARBA" id="ARBA00022694"/>
    </source>
</evidence>
<evidence type="ECO:0000256" key="2">
    <source>
        <dbReference type="ARBA" id="ARBA00007599"/>
    </source>
</evidence>
<comment type="caution">
    <text evidence="11">The sequence shown here is derived from an EMBL/GenBank/DDBJ whole genome shotgun (WGS) entry which is preliminary data.</text>
</comment>
<comment type="subcellular location">
    <subcellularLocation>
        <location evidence="1">Cytoplasm</location>
    </subcellularLocation>
</comment>
<keyword evidence="9" id="KW-0460">Magnesium</keyword>
<keyword evidence="11" id="KW-0808">Transferase</keyword>
<dbReference type="GO" id="GO:0005524">
    <property type="term" value="F:ATP binding"/>
    <property type="evidence" value="ECO:0007669"/>
    <property type="project" value="UniProtKB-KW"/>
</dbReference>
<dbReference type="EMBL" id="DTBX01000120">
    <property type="protein sequence ID" value="HGQ55491.1"/>
    <property type="molecule type" value="Genomic_DNA"/>
</dbReference>
<proteinExistence type="inferred from homology"/>
<dbReference type="SUPFAM" id="SSF52540">
    <property type="entry name" value="P-loop containing nucleoside triphosphate hydrolases"/>
    <property type="match status" value="1"/>
</dbReference>
<dbReference type="GO" id="GO:0005737">
    <property type="term" value="C:cytoplasm"/>
    <property type="evidence" value="ECO:0007669"/>
    <property type="project" value="UniProtKB-SubCell"/>
</dbReference>
<sequence>MKIKTYSEEETIQFGEKLAKKLKKGDILAFYGELGSGKTTLIKGIVSGLSYKKPIKSPSFIIVAIYQTEFPIYHIDLYRLENIKEINNIGLLDYIYGDGISLIEWAEKIEELLPKKRINIKIFITGEKEREIEIEGL</sequence>
<dbReference type="GO" id="GO:0002949">
    <property type="term" value="P:tRNA threonylcarbamoyladenosine modification"/>
    <property type="evidence" value="ECO:0007669"/>
    <property type="project" value="InterPro"/>
</dbReference>
<name>A0A7V4FDN8_UNCW3</name>
<dbReference type="NCBIfam" id="TIGR00150">
    <property type="entry name" value="T6A_YjeE"/>
    <property type="match status" value="1"/>
</dbReference>
<dbReference type="GO" id="GO:0016740">
    <property type="term" value="F:transferase activity"/>
    <property type="evidence" value="ECO:0007669"/>
    <property type="project" value="UniProtKB-KW"/>
</dbReference>
<keyword evidence="4" id="KW-0963">Cytoplasm</keyword>
<evidence type="ECO:0000313" key="11">
    <source>
        <dbReference type="EMBL" id="HGQ55491.1"/>
    </source>
</evidence>
<evidence type="ECO:0000256" key="8">
    <source>
        <dbReference type="ARBA" id="ARBA00022840"/>
    </source>
</evidence>
<dbReference type="GO" id="GO:0046872">
    <property type="term" value="F:metal ion binding"/>
    <property type="evidence" value="ECO:0007669"/>
    <property type="project" value="UniProtKB-KW"/>
</dbReference>
<reference evidence="11" key="1">
    <citation type="journal article" date="2020" name="mSystems">
        <title>Genome- and Community-Level Interaction Insights into Carbon Utilization and Element Cycling Functions of Hydrothermarchaeota in Hydrothermal Sediment.</title>
        <authorList>
            <person name="Zhou Z."/>
            <person name="Liu Y."/>
            <person name="Xu W."/>
            <person name="Pan J."/>
            <person name="Luo Z.H."/>
            <person name="Li M."/>
        </authorList>
    </citation>
    <scope>NUCLEOTIDE SEQUENCE [LARGE SCALE GENOMIC DNA]</scope>
    <source>
        <strain evidence="11">SpSt-655</strain>
    </source>
</reference>
<evidence type="ECO:0000256" key="1">
    <source>
        <dbReference type="ARBA" id="ARBA00004496"/>
    </source>
</evidence>
<keyword evidence="7" id="KW-0547">Nucleotide-binding</keyword>
<evidence type="ECO:0000256" key="3">
    <source>
        <dbReference type="ARBA" id="ARBA00019010"/>
    </source>
</evidence>
<keyword evidence="5" id="KW-0819">tRNA processing</keyword>
<dbReference type="InterPro" id="IPR027417">
    <property type="entry name" value="P-loop_NTPase"/>
</dbReference>
<comment type="similarity">
    <text evidence="2">Belongs to the TsaE family.</text>
</comment>
<organism evidence="11">
    <name type="scientific">candidate division WOR-3 bacterium</name>
    <dbReference type="NCBI Taxonomy" id="2052148"/>
    <lineage>
        <taxon>Bacteria</taxon>
        <taxon>Bacteria division WOR-3</taxon>
    </lineage>
</organism>
<evidence type="ECO:0000256" key="10">
    <source>
        <dbReference type="ARBA" id="ARBA00032441"/>
    </source>
</evidence>
<dbReference type="PANTHER" id="PTHR33540:SF2">
    <property type="entry name" value="TRNA THREONYLCARBAMOYLADENOSINE BIOSYNTHESIS PROTEIN TSAE"/>
    <property type="match status" value="1"/>
</dbReference>
<accession>A0A7V4FDN8</accession>
<keyword evidence="6" id="KW-0479">Metal-binding</keyword>
<dbReference type="PANTHER" id="PTHR33540">
    <property type="entry name" value="TRNA THREONYLCARBAMOYLADENOSINE BIOSYNTHESIS PROTEIN TSAE"/>
    <property type="match status" value="1"/>
</dbReference>
<evidence type="ECO:0000256" key="6">
    <source>
        <dbReference type="ARBA" id="ARBA00022723"/>
    </source>
</evidence>
<evidence type="ECO:0000256" key="9">
    <source>
        <dbReference type="ARBA" id="ARBA00022842"/>
    </source>
</evidence>
<dbReference type="Gene3D" id="3.40.50.300">
    <property type="entry name" value="P-loop containing nucleotide triphosphate hydrolases"/>
    <property type="match status" value="1"/>
</dbReference>
<dbReference type="InterPro" id="IPR003442">
    <property type="entry name" value="T6A_TsaE"/>
</dbReference>
<keyword evidence="8" id="KW-0067">ATP-binding</keyword>